<evidence type="ECO:0000256" key="1">
    <source>
        <dbReference type="SAM" id="MobiDB-lite"/>
    </source>
</evidence>
<protein>
    <submittedName>
        <fullName evidence="3">Uncharacterized protein</fullName>
    </submittedName>
</protein>
<dbReference type="EMBL" id="KZ505825">
    <property type="protein sequence ID" value="PKU44462.1"/>
    <property type="molecule type" value="Genomic_DNA"/>
</dbReference>
<keyword evidence="2" id="KW-0472">Membrane</keyword>
<keyword evidence="2" id="KW-0812">Transmembrane</keyword>
<organism evidence="3 4">
    <name type="scientific">Limosa lapponica baueri</name>
    <dbReference type="NCBI Taxonomy" id="1758121"/>
    <lineage>
        <taxon>Eukaryota</taxon>
        <taxon>Metazoa</taxon>
        <taxon>Chordata</taxon>
        <taxon>Craniata</taxon>
        <taxon>Vertebrata</taxon>
        <taxon>Euteleostomi</taxon>
        <taxon>Archelosauria</taxon>
        <taxon>Archosauria</taxon>
        <taxon>Dinosauria</taxon>
        <taxon>Saurischia</taxon>
        <taxon>Theropoda</taxon>
        <taxon>Coelurosauria</taxon>
        <taxon>Aves</taxon>
        <taxon>Neognathae</taxon>
        <taxon>Neoaves</taxon>
        <taxon>Charadriiformes</taxon>
        <taxon>Scolopacidae</taxon>
        <taxon>Limosa</taxon>
    </lineage>
</organism>
<reference evidence="4" key="2">
    <citation type="submission" date="2017-12" db="EMBL/GenBank/DDBJ databases">
        <title>Genome sequence of the Bar-tailed Godwit (Limosa lapponica baueri).</title>
        <authorList>
            <person name="Lima N.C.B."/>
            <person name="Parody-Merino A.M."/>
            <person name="Battley P.F."/>
            <person name="Fidler A.E."/>
            <person name="Prosdocimi F."/>
        </authorList>
    </citation>
    <scope>NUCLEOTIDE SEQUENCE [LARGE SCALE GENOMIC DNA]</scope>
</reference>
<name>A0A2I0UEI5_LIMLA</name>
<feature type="region of interest" description="Disordered" evidence="1">
    <location>
        <begin position="1"/>
        <end position="23"/>
    </location>
</feature>
<evidence type="ECO:0000313" key="3">
    <source>
        <dbReference type="EMBL" id="PKU44462.1"/>
    </source>
</evidence>
<accession>A0A2I0UEI5</accession>
<keyword evidence="4" id="KW-1185">Reference proteome</keyword>
<gene>
    <name evidence="3" type="ORF">llap_5229</name>
</gene>
<dbReference type="AlphaFoldDB" id="A0A2I0UEI5"/>
<keyword evidence="2" id="KW-1133">Transmembrane helix</keyword>
<sequence>MHEQNGFVKANRLDTPSSLSLSSQDLFSRPLTSSVALLWTRSSPSMLNTPSSLSLSSQDFFSRALTSSVALLWTCSSPSMSFLWVYLVLFQTPPLHLP</sequence>
<feature type="transmembrane region" description="Helical" evidence="2">
    <location>
        <begin position="70"/>
        <end position="89"/>
    </location>
</feature>
<evidence type="ECO:0000313" key="4">
    <source>
        <dbReference type="Proteomes" id="UP000233556"/>
    </source>
</evidence>
<dbReference type="Proteomes" id="UP000233556">
    <property type="component" value="Unassembled WGS sequence"/>
</dbReference>
<evidence type="ECO:0000256" key="2">
    <source>
        <dbReference type="SAM" id="Phobius"/>
    </source>
</evidence>
<proteinExistence type="predicted"/>
<reference evidence="4" key="1">
    <citation type="submission" date="2017-11" db="EMBL/GenBank/DDBJ databases">
        <authorList>
            <person name="Lima N.C."/>
            <person name="Parody-Merino A.M."/>
            <person name="Battley P.F."/>
            <person name="Fidler A.E."/>
            <person name="Prosdocimi F."/>
        </authorList>
    </citation>
    <scope>NUCLEOTIDE SEQUENCE [LARGE SCALE GENOMIC DNA]</scope>
</reference>